<dbReference type="AlphaFoldDB" id="A0AAD8A437"/>
<name>A0AAD8A437_DIPPU</name>
<protein>
    <submittedName>
        <fullName evidence="1">Uncharacterized protein</fullName>
    </submittedName>
</protein>
<accession>A0AAD8A437</accession>
<sequence length="113" mass="12862">MPSLPEDWRRKHACTCIVENGTYFKNTRKISSRILAGNKLTILPTARIWLRVTFISSCYLKTFLGGQRFDGDDEVKTTVREWFASQAGGLYNEGIEKLVPRLDKCLNNGGDYV</sequence>
<gene>
    <name evidence="1" type="ORF">L9F63_001420</name>
</gene>
<proteinExistence type="predicted"/>
<evidence type="ECO:0000313" key="1">
    <source>
        <dbReference type="EMBL" id="KAJ9592041.1"/>
    </source>
</evidence>
<keyword evidence="2" id="KW-1185">Reference proteome</keyword>
<dbReference type="InterPro" id="IPR036397">
    <property type="entry name" value="RNaseH_sf"/>
</dbReference>
<dbReference type="GO" id="GO:0003676">
    <property type="term" value="F:nucleic acid binding"/>
    <property type="evidence" value="ECO:0007669"/>
    <property type="project" value="InterPro"/>
</dbReference>
<dbReference type="Gene3D" id="3.30.420.10">
    <property type="entry name" value="Ribonuclease H-like superfamily/Ribonuclease H"/>
    <property type="match status" value="1"/>
</dbReference>
<dbReference type="EMBL" id="JASPKZ010003849">
    <property type="protein sequence ID" value="KAJ9592041.1"/>
    <property type="molecule type" value="Genomic_DNA"/>
</dbReference>
<comment type="caution">
    <text evidence="1">The sequence shown here is derived from an EMBL/GenBank/DDBJ whole genome shotgun (WGS) entry which is preliminary data.</text>
</comment>
<reference evidence="1" key="1">
    <citation type="journal article" date="2023" name="IScience">
        <title>Live-bearing cockroach genome reveals convergent evolutionary mechanisms linked to viviparity in insects and beyond.</title>
        <authorList>
            <person name="Fouks B."/>
            <person name="Harrison M.C."/>
            <person name="Mikhailova A.A."/>
            <person name="Marchal E."/>
            <person name="English S."/>
            <person name="Carruthers M."/>
            <person name="Jennings E.C."/>
            <person name="Chiamaka E.L."/>
            <person name="Frigard R.A."/>
            <person name="Pippel M."/>
            <person name="Attardo G.M."/>
            <person name="Benoit J.B."/>
            <person name="Bornberg-Bauer E."/>
            <person name="Tobe S.S."/>
        </authorList>
    </citation>
    <scope>NUCLEOTIDE SEQUENCE</scope>
    <source>
        <strain evidence="1">Stay&amp;Tobe</strain>
    </source>
</reference>
<dbReference type="Proteomes" id="UP001233999">
    <property type="component" value="Unassembled WGS sequence"/>
</dbReference>
<organism evidence="1 2">
    <name type="scientific">Diploptera punctata</name>
    <name type="common">Pacific beetle cockroach</name>
    <dbReference type="NCBI Taxonomy" id="6984"/>
    <lineage>
        <taxon>Eukaryota</taxon>
        <taxon>Metazoa</taxon>
        <taxon>Ecdysozoa</taxon>
        <taxon>Arthropoda</taxon>
        <taxon>Hexapoda</taxon>
        <taxon>Insecta</taxon>
        <taxon>Pterygota</taxon>
        <taxon>Neoptera</taxon>
        <taxon>Polyneoptera</taxon>
        <taxon>Dictyoptera</taxon>
        <taxon>Blattodea</taxon>
        <taxon>Blaberoidea</taxon>
        <taxon>Blaberidae</taxon>
        <taxon>Diplopterinae</taxon>
        <taxon>Diploptera</taxon>
    </lineage>
</organism>
<reference evidence="1" key="2">
    <citation type="submission" date="2023-05" db="EMBL/GenBank/DDBJ databases">
        <authorList>
            <person name="Fouks B."/>
        </authorList>
    </citation>
    <scope>NUCLEOTIDE SEQUENCE</scope>
    <source>
        <strain evidence="1">Stay&amp;Tobe</strain>
        <tissue evidence="1">Testes</tissue>
    </source>
</reference>
<evidence type="ECO:0000313" key="2">
    <source>
        <dbReference type="Proteomes" id="UP001233999"/>
    </source>
</evidence>